<dbReference type="RefSeq" id="WP_134054724.1">
    <property type="nucleotide sequence ID" value="NZ_AP022586.1"/>
</dbReference>
<dbReference type="AlphaFoldDB" id="A0AAD1IM17"/>
<dbReference type="GO" id="GO:0097351">
    <property type="term" value="F:toxin sequestering activity"/>
    <property type="evidence" value="ECO:0007669"/>
    <property type="project" value="TreeGrafter"/>
</dbReference>
<proteinExistence type="predicted"/>
<dbReference type="Proteomes" id="UP000466607">
    <property type="component" value="Chromosome"/>
</dbReference>
<accession>A0AAD1IM17</accession>
<gene>
    <name evidence="1" type="ORF">MLIT_34020</name>
</gene>
<sequence length="117" mass="12583">MNVSGHVRTTTIGIGQLRSDTCRYVQRVECGEAFQILRRGRAAAELCAAPLSGDLLPMPVALTDLRVRAAHFFDRVAAGETIAVEYHGRVVAVLRPCDTGALANPGRVSEPVPPRMS</sequence>
<keyword evidence="2" id="KW-1185">Reference proteome</keyword>
<dbReference type="PANTHER" id="PTHR35377">
    <property type="entry name" value="ANTITOXIN VAPB49-RELATED-RELATED"/>
    <property type="match status" value="1"/>
</dbReference>
<dbReference type="PANTHER" id="PTHR35377:SF5">
    <property type="entry name" value="ANTITOXIN VAPB46"/>
    <property type="match status" value="1"/>
</dbReference>
<name>A0AAD1IM17_9MYCO</name>
<dbReference type="EMBL" id="AP022586">
    <property type="protein sequence ID" value="BBY17810.1"/>
    <property type="molecule type" value="Genomic_DNA"/>
</dbReference>
<organism evidence="1 2">
    <name type="scientific">Mycolicibacterium litorale</name>
    <dbReference type="NCBI Taxonomy" id="758802"/>
    <lineage>
        <taxon>Bacteria</taxon>
        <taxon>Bacillati</taxon>
        <taxon>Actinomycetota</taxon>
        <taxon>Actinomycetes</taxon>
        <taxon>Mycobacteriales</taxon>
        <taxon>Mycobacteriaceae</taxon>
        <taxon>Mycolicibacterium</taxon>
    </lineage>
</organism>
<reference evidence="1 2" key="1">
    <citation type="journal article" date="2019" name="Emerg. Microbes Infect.">
        <title>Comprehensive subspecies identification of 175 nontuberculous mycobacteria species based on 7547 genomic profiles.</title>
        <authorList>
            <person name="Matsumoto Y."/>
            <person name="Kinjo T."/>
            <person name="Motooka D."/>
            <person name="Nabeya D."/>
            <person name="Jung N."/>
            <person name="Uechi K."/>
            <person name="Horii T."/>
            <person name="Iida T."/>
            <person name="Fujita J."/>
            <person name="Nakamura S."/>
        </authorList>
    </citation>
    <scope>NUCLEOTIDE SEQUENCE [LARGE SCALE GENOMIC DNA]</scope>
    <source>
        <strain evidence="1 2">JCM 17423</strain>
    </source>
</reference>
<evidence type="ECO:0000313" key="1">
    <source>
        <dbReference type="EMBL" id="BBY17810.1"/>
    </source>
</evidence>
<evidence type="ECO:0000313" key="2">
    <source>
        <dbReference type="Proteomes" id="UP000466607"/>
    </source>
</evidence>
<dbReference type="Gene3D" id="3.40.1620.10">
    <property type="entry name" value="YefM-like domain"/>
    <property type="match status" value="1"/>
</dbReference>
<evidence type="ECO:0008006" key="3">
    <source>
        <dbReference type="Google" id="ProtNLM"/>
    </source>
</evidence>
<dbReference type="InterPro" id="IPR051416">
    <property type="entry name" value="phD-YefM_TA_antitoxins"/>
</dbReference>
<protein>
    <recommendedName>
        <fullName evidence="3">Type II toxin-antitoxin system prevent-host-death family antitoxin</fullName>
    </recommendedName>
</protein>